<dbReference type="Pfam" id="PF04055">
    <property type="entry name" value="Radical_SAM"/>
    <property type="match status" value="1"/>
</dbReference>
<comment type="caution">
    <text evidence="5">The sequence shown here is derived from an EMBL/GenBank/DDBJ whole genome shotgun (WGS) entry which is preliminary data.</text>
</comment>
<feature type="domain" description="Radical SAM core" evidence="4">
    <location>
        <begin position="57"/>
        <end position="294"/>
    </location>
</feature>
<dbReference type="CDD" id="cd01335">
    <property type="entry name" value="Radical_SAM"/>
    <property type="match status" value="1"/>
</dbReference>
<evidence type="ECO:0000256" key="1">
    <source>
        <dbReference type="ARBA" id="ARBA00022723"/>
    </source>
</evidence>
<dbReference type="GO" id="GO:0051536">
    <property type="term" value="F:iron-sulfur cluster binding"/>
    <property type="evidence" value="ECO:0007669"/>
    <property type="project" value="UniProtKB-KW"/>
</dbReference>
<dbReference type="NCBIfam" id="NF033668">
    <property type="entry name" value="rSAM_PA0069"/>
    <property type="match status" value="1"/>
</dbReference>
<evidence type="ECO:0000259" key="4">
    <source>
        <dbReference type="PROSITE" id="PS51918"/>
    </source>
</evidence>
<dbReference type="SUPFAM" id="SSF102114">
    <property type="entry name" value="Radical SAM enzymes"/>
    <property type="match status" value="1"/>
</dbReference>
<dbReference type="SFLD" id="SFLDG01084">
    <property type="entry name" value="Uncharacterised_Radical_SAM_Su"/>
    <property type="match status" value="1"/>
</dbReference>
<keyword evidence="3" id="KW-0411">Iron-sulfur</keyword>
<dbReference type="PANTHER" id="PTHR43432:SF3">
    <property type="entry name" value="SLR0285 PROTEIN"/>
    <property type="match status" value="1"/>
</dbReference>
<evidence type="ECO:0000313" key="6">
    <source>
        <dbReference type="Proteomes" id="UP000297890"/>
    </source>
</evidence>
<reference evidence="5 6" key="1">
    <citation type="journal article" date="2019" name="ISME J.">
        <title>Candidatus Macondimonas diazotrophica, a novel gammaproteobacterial genus dominating crude-oil-contaminated coastal sediments.</title>
        <authorList>
            <person name="Karthikeyan S."/>
            <person name="Konstantinidis K."/>
        </authorList>
    </citation>
    <scope>NUCLEOTIDE SEQUENCE [LARGE SCALE GENOMIC DNA]</scope>
    <source>
        <strain evidence="5 6">KTK01</strain>
    </source>
</reference>
<dbReference type="AlphaFoldDB" id="A0A4Z0FCH2"/>
<dbReference type="Gene3D" id="3.80.30.30">
    <property type="match status" value="1"/>
</dbReference>
<sequence>MPRPLTAIKGRGAVHNPKGRFEAQSAERESEFVETESPQTVLAVDHSRTVLTFNRSPDLPFDRSINPYRGCEHGCVYCYARPSHAFLGLSPGLDFETRLFHKPNAPEQLRRELARPGYRVAPIAFGVNTDAYQPVERRLQLTRRLIEVLAETRHPFMLITKATLIERDLDLLAPLAAEELVQVGITLTTLDEDLSRRLEPRAAGPKRRLRTIQTLREAGIPVTVSISPVIPALTDHELERILDAAREAGAVSGHYGLLRLPHELTEVFTAWLQTHVPGRAEHVLSLLQQMHGGAVYRAEFGVRRRGTGAFADLLAQRFRIAARRLGMDAPLPPLDTTRFRPPHLAGQLDLFSAP</sequence>
<dbReference type="SFLD" id="SFLDS00029">
    <property type="entry name" value="Radical_SAM"/>
    <property type="match status" value="1"/>
</dbReference>
<evidence type="ECO:0000256" key="3">
    <source>
        <dbReference type="ARBA" id="ARBA00023014"/>
    </source>
</evidence>
<dbReference type="OrthoDB" id="9785699at2"/>
<name>A0A4Z0FCH2_9GAMM</name>
<dbReference type="InterPro" id="IPR007197">
    <property type="entry name" value="rSAM"/>
</dbReference>
<evidence type="ECO:0000313" key="5">
    <source>
        <dbReference type="EMBL" id="TFZ83637.1"/>
    </source>
</evidence>
<dbReference type="PROSITE" id="PS51918">
    <property type="entry name" value="RADICAL_SAM"/>
    <property type="match status" value="1"/>
</dbReference>
<dbReference type="InterPro" id="IPR058240">
    <property type="entry name" value="rSAM_sf"/>
</dbReference>
<keyword evidence="6" id="KW-1185">Reference proteome</keyword>
<proteinExistence type="predicted"/>
<dbReference type="InterPro" id="IPR040086">
    <property type="entry name" value="MJ0683-like"/>
</dbReference>
<dbReference type="InterPro" id="IPR006638">
    <property type="entry name" value="Elp3/MiaA/NifB-like_rSAM"/>
</dbReference>
<dbReference type="EMBL" id="SRIO01000003">
    <property type="protein sequence ID" value="TFZ83637.1"/>
    <property type="molecule type" value="Genomic_DNA"/>
</dbReference>
<dbReference type="Proteomes" id="UP000297890">
    <property type="component" value="Unassembled WGS sequence"/>
</dbReference>
<dbReference type="GO" id="GO:0003824">
    <property type="term" value="F:catalytic activity"/>
    <property type="evidence" value="ECO:0007669"/>
    <property type="project" value="InterPro"/>
</dbReference>
<dbReference type="SMART" id="SM00729">
    <property type="entry name" value="Elp3"/>
    <property type="match status" value="1"/>
</dbReference>
<organism evidence="5 6">
    <name type="scientific">Candidatus Macondimonas diazotrophica</name>
    <dbReference type="NCBI Taxonomy" id="2305248"/>
    <lineage>
        <taxon>Bacteria</taxon>
        <taxon>Pseudomonadati</taxon>
        <taxon>Pseudomonadota</taxon>
        <taxon>Gammaproteobacteria</taxon>
        <taxon>Chromatiales</taxon>
        <taxon>Ectothiorhodospiraceae</taxon>
        <taxon>Candidatus Macondimonas</taxon>
    </lineage>
</organism>
<dbReference type="RefSeq" id="WP_135281054.1">
    <property type="nucleotide sequence ID" value="NZ_SRIO01000003.1"/>
</dbReference>
<protein>
    <submittedName>
        <fullName evidence="5">PA0069 family radical SAM protein</fullName>
    </submittedName>
</protein>
<evidence type="ECO:0000256" key="2">
    <source>
        <dbReference type="ARBA" id="ARBA00023004"/>
    </source>
</evidence>
<dbReference type="PANTHER" id="PTHR43432">
    <property type="entry name" value="SLR0285 PROTEIN"/>
    <property type="match status" value="1"/>
</dbReference>
<accession>A0A4Z0FCH2</accession>
<keyword evidence="1" id="KW-0479">Metal-binding</keyword>
<keyword evidence="2" id="KW-0408">Iron</keyword>
<dbReference type="GO" id="GO:0046872">
    <property type="term" value="F:metal ion binding"/>
    <property type="evidence" value="ECO:0007669"/>
    <property type="project" value="UniProtKB-KW"/>
</dbReference>
<gene>
    <name evidence="5" type="ORF">E4680_02945</name>
</gene>